<gene>
    <name evidence="1" type="ORF">C8D89_11857</name>
</gene>
<evidence type="ECO:0000313" key="1">
    <source>
        <dbReference type="EMBL" id="PVZ04269.1"/>
    </source>
</evidence>
<keyword evidence="2" id="KW-1185">Reference proteome</keyword>
<dbReference type="InterPro" id="IPR023393">
    <property type="entry name" value="START-like_dom_sf"/>
</dbReference>
<dbReference type="AlphaFoldDB" id="A0A2U1EWI3"/>
<dbReference type="RefSeq" id="WP_116710680.1">
    <property type="nucleotide sequence ID" value="NZ_QEKW01000018.1"/>
</dbReference>
<sequence>MGDYEHTADVQRGPDEVFAYLADVSHLPEYFSGLEKASSTGGEEVAVVANVEGERYEGTAWMHADGDARSLRWGAERASGYHGELFVTGIGDTASRVTVTLHTERADGPGIRAGLEQTLADLKRILDGSGTERTG</sequence>
<comment type="caution">
    <text evidence="1">The sequence shown here is derived from an EMBL/GenBank/DDBJ whole genome shotgun (WGS) entry which is preliminary data.</text>
</comment>
<accession>A0A2U1EWI3</accession>
<dbReference type="SUPFAM" id="SSF55961">
    <property type="entry name" value="Bet v1-like"/>
    <property type="match status" value="1"/>
</dbReference>
<protein>
    <submittedName>
        <fullName evidence="1">Polyketide cyclase/dehydrase/lipid transport protein</fullName>
    </submittedName>
</protein>
<dbReference type="OrthoDB" id="5244508at2"/>
<dbReference type="Proteomes" id="UP000245639">
    <property type="component" value="Unassembled WGS sequence"/>
</dbReference>
<organism evidence="1 2">
    <name type="scientific">Actinomycetospora cinnamomea</name>
    <dbReference type="NCBI Taxonomy" id="663609"/>
    <lineage>
        <taxon>Bacteria</taxon>
        <taxon>Bacillati</taxon>
        <taxon>Actinomycetota</taxon>
        <taxon>Actinomycetes</taxon>
        <taxon>Pseudonocardiales</taxon>
        <taxon>Pseudonocardiaceae</taxon>
        <taxon>Actinomycetospora</taxon>
    </lineage>
</organism>
<dbReference type="EMBL" id="QEKW01000018">
    <property type="protein sequence ID" value="PVZ04269.1"/>
    <property type="molecule type" value="Genomic_DNA"/>
</dbReference>
<name>A0A2U1EWI3_9PSEU</name>
<proteinExistence type="predicted"/>
<evidence type="ECO:0000313" key="2">
    <source>
        <dbReference type="Proteomes" id="UP000245639"/>
    </source>
</evidence>
<dbReference type="CDD" id="cd07812">
    <property type="entry name" value="SRPBCC"/>
    <property type="match status" value="1"/>
</dbReference>
<dbReference type="InterPro" id="IPR019587">
    <property type="entry name" value="Polyketide_cyclase/dehydratase"/>
</dbReference>
<dbReference type="Pfam" id="PF10604">
    <property type="entry name" value="Polyketide_cyc2"/>
    <property type="match status" value="1"/>
</dbReference>
<reference evidence="1 2" key="1">
    <citation type="submission" date="2018-04" db="EMBL/GenBank/DDBJ databases">
        <title>Genomic Encyclopedia of Type Strains, Phase IV (KMG-IV): sequencing the most valuable type-strain genomes for metagenomic binning, comparative biology and taxonomic classification.</title>
        <authorList>
            <person name="Goeker M."/>
        </authorList>
    </citation>
    <scope>NUCLEOTIDE SEQUENCE [LARGE SCALE GENOMIC DNA]</scope>
    <source>
        <strain evidence="1 2">DSM 45771</strain>
    </source>
</reference>
<dbReference type="Gene3D" id="3.30.530.20">
    <property type="match status" value="1"/>
</dbReference>